<dbReference type="RefSeq" id="WP_306960834.1">
    <property type="nucleotide sequence ID" value="NZ_JAUSRG010000004.1"/>
</dbReference>
<dbReference type="Gene3D" id="3.30.70.1280">
    <property type="entry name" value="SP0830-like domains"/>
    <property type="match status" value="1"/>
</dbReference>
<evidence type="ECO:0000313" key="1">
    <source>
        <dbReference type="EMBL" id="MDP9904915.1"/>
    </source>
</evidence>
<dbReference type="AlphaFoldDB" id="A0AAW8DHM6"/>
<dbReference type="EMBL" id="JAUSTF010000005">
    <property type="protein sequence ID" value="MDQ0181111.1"/>
    <property type="molecule type" value="Genomic_DNA"/>
</dbReference>
<reference evidence="1 3" key="1">
    <citation type="submission" date="2023-07" db="EMBL/GenBank/DDBJ databases">
        <title>Sorghum-associated microbial communities from plants grown in Nebraska, USA.</title>
        <authorList>
            <person name="Schachtman D."/>
        </authorList>
    </citation>
    <scope>NUCLEOTIDE SEQUENCE</scope>
    <source>
        <strain evidence="1">DS1006</strain>
        <strain evidence="2 3">DS1016</strain>
    </source>
</reference>
<accession>A0AAW8DHM6</accession>
<dbReference type="SUPFAM" id="SSF160379">
    <property type="entry name" value="SP0830-like"/>
    <property type="match status" value="1"/>
</dbReference>
<evidence type="ECO:0000313" key="3">
    <source>
        <dbReference type="Proteomes" id="UP001230951"/>
    </source>
</evidence>
<dbReference type="PIRSF" id="PIRSF008502">
    <property type="entry name" value="UCP008502"/>
    <property type="match status" value="1"/>
</dbReference>
<dbReference type="PANTHER" id="PTHR36439">
    <property type="entry name" value="BLL4334 PROTEIN"/>
    <property type="match status" value="1"/>
</dbReference>
<sequence>MNSFAVFLRGINVGGINIRMADLKAALKAHPFTDVKTLLASGNVVLRSELDAAGVKDEFEKCLRSAFGYDAWVVVLSSERVAELVEACPYPADDKTTHSYITLASDAAMLDELFDAGTALGAPGQGGVEQVRLGPEATAWLAPAGGTLDSPFSKLSAKTRYKASTTTRNLRTLIKVRDAAEALQKTT</sequence>
<dbReference type="PANTHER" id="PTHR36439:SF1">
    <property type="entry name" value="DUF1697 DOMAIN-CONTAINING PROTEIN"/>
    <property type="match status" value="1"/>
</dbReference>
<evidence type="ECO:0000313" key="2">
    <source>
        <dbReference type="EMBL" id="MDQ0181111.1"/>
    </source>
</evidence>
<dbReference type="InterPro" id="IPR012545">
    <property type="entry name" value="DUF1697"/>
</dbReference>
<evidence type="ECO:0000313" key="4">
    <source>
        <dbReference type="Proteomes" id="UP001242995"/>
    </source>
</evidence>
<name>A0AAW8DHM6_9MICC</name>
<proteinExistence type="predicted"/>
<organism evidence="1 4">
    <name type="scientific">Arthrobacter bambusae</name>
    <dbReference type="NCBI Taxonomy" id="1338426"/>
    <lineage>
        <taxon>Bacteria</taxon>
        <taxon>Bacillati</taxon>
        <taxon>Actinomycetota</taxon>
        <taxon>Actinomycetes</taxon>
        <taxon>Micrococcales</taxon>
        <taxon>Micrococcaceae</taxon>
        <taxon>Arthrobacter</taxon>
    </lineage>
</organism>
<dbReference type="Proteomes" id="UP001230951">
    <property type="component" value="Unassembled WGS sequence"/>
</dbReference>
<gene>
    <name evidence="1" type="ORF">J2S90_001874</name>
    <name evidence="2" type="ORF">J2S93_002542</name>
</gene>
<dbReference type="EMBL" id="JAUSRG010000004">
    <property type="protein sequence ID" value="MDP9904915.1"/>
    <property type="molecule type" value="Genomic_DNA"/>
</dbReference>
<protein>
    <submittedName>
        <fullName evidence="1">Uncharacterized protein (DUF1697 family)</fullName>
    </submittedName>
</protein>
<dbReference type="Proteomes" id="UP001242995">
    <property type="component" value="Unassembled WGS sequence"/>
</dbReference>
<comment type="caution">
    <text evidence="1">The sequence shown here is derived from an EMBL/GenBank/DDBJ whole genome shotgun (WGS) entry which is preliminary data.</text>
</comment>
<keyword evidence="3" id="KW-1185">Reference proteome</keyword>
<dbReference type="Pfam" id="PF08002">
    <property type="entry name" value="DUF1697"/>
    <property type="match status" value="1"/>
</dbReference>